<evidence type="ECO:0000256" key="10">
    <source>
        <dbReference type="ARBA" id="ARBA00023136"/>
    </source>
</evidence>
<accession>A0A917EMI1</accession>
<dbReference type="GO" id="GO:0016301">
    <property type="term" value="F:kinase activity"/>
    <property type="evidence" value="ECO:0007669"/>
    <property type="project" value="UniProtKB-KW"/>
</dbReference>
<evidence type="ECO:0000259" key="13">
    <source>
        <dbReference type="PROSITE" id="PS51098"/>
    </source>
</evidence>
<feature type="active site" description="Phosphocysteine intermediate; for EIIB activity" evidence="11">
    <location>
        <position position="26"/>
    </location>
</feature>
<feature type="domain" description="PTS EIIC type-1" evidence="14">
    <location>
        <begin position="96"/>
        <end position="448"/>
    </location>
</feature>
<keyword evidence="10 12" id="KW-0472">Membrane</keyword>
<keyword evidence="2" id="KW-0813">Transport</keyword>
<feature type="transmembrane region" description="Helical" evidence="12">
    <location>
        <begin position="233"/>
        <end position="255"/>
    </location>
</feature>
<dbReference type="PANTHER" id="PTHR30175:SF1">
    <property type="entry name" value="PTS SYSTEM ARBUTIN-, CELLOBIOSE-, AND SALICIN-SPECIFIC EIIBC COMPONENT-RELATED"/>
    <property type="match status" value="1"/>
</dbReference>
<feature type="transmembrane region" description="Helical" evidence="12">
    <location>
        <begin position="275"/>
        <end position="296"/>
    </location>
</feature>
<evidence type="ECO:0000256" key="3">
    <source>
        <dbReference type="ARBA" id="ARBA00022475"/>
    </source>
</evidence>
<evidence type="ECO:0000256" key="4">
    <source>
        <dbReference type="ARBA" id="ARBA00022597"/>
    </source>
</evidence>
<comment type="caution">
    <text evidence="15">The sequence shown here is derived from an EMBL/GenBank/DDBJ whole genome shotgun (WGS) entry which is preliminary data.</text>
</comment>
<keyword evidence="8" id="KW-0418">Kinase</keyword>
<evidence type="ECO:0000256" key="11">
    <source>
        <dbReference type="PROSITE-ProRule" id="PRU00421"/>
    </source>
</evidence>
<comment type="subcellular location">
    <subcellularLocation>
        <location evidence="1">Cell membrane</location>
        <topology evidence="1">Multi-pass membrane protein</topology>
    </subcellularLocation>
</comment>
<evidence type="ECO:0000256" key="1">
    <source>
        <dbReference type="ARBA" id="ARBA00004651"/>
    </source>
</evidence>
<dbReference type="Pfam" id="PF02378">
    <property type="entry name" value="PTS_EIIC"/>
    <property type="match status" value="1"/>
</dbReference>
<organism evidence="15 16">
    <name type="scientific">Priestia taiwanensis</name>
    <dbReference type="NCBI Taxonomy" id="1347902"/>
    <lineage>
        <taxon>Bacteria</taxon>
        <taxon>Bacillati</taxon>
        <taxon>Bacillota</taxon>
        <taxon>Bacilli</taxon>
        <taxon>Bacillales</taxon>
        <taxon>Bacillaceae</taxon>
        <taxon>Priestia</taxon>
    </lineage>
</organism>
<dbReference type="InterPro" id="IPR050558">
    <property type="entry name" value="PTS_Sugar-Specific_Components"/>
</dbReference>
<dbReference type="PANTHER" id="PTHR30175">
    <property type="entry name" value="PHOSPHOTRANSFERASE SYSTEM TRANSPORT PROTEIN"/>
    <property type="match status" value="1"/>
</dbReference>
<feature type="transmembrane region" description="Helical" evidence="12">
    <location>
        <begin position="94"/>
        <end position="115"/>
    </location>
</feature>
<dbReference type="Gene3D" id="3.30.1360.60">
    <property type="entry name" value="Glucose permease domain IIB"/>
    <property type="match status" value="1"/>
</dbReference>
<feature type="transmembrane region" description="Helical" evidence="12">
    <location>
        <begin position="316"/>
        <end position="336"/>
    </location>
</feature>
<keyword evidence="4" id="KW-0762">Sugar transport</keyword>
<evidence type="ECO:0000256" key="6">
    <source>
        <dbReference type="ARBA" id="ARBA00022683"/>
    </source>
</evidence>
<keyword evidence="7 12" id="KW-0812">Transmembrane</keyword>
<feature type="transmembrane region" description="Helical" evidence="12">
    <location>
        <begin position="135"/>
        <end position="155"/>
    </location>
</feature>
<keyword evidence="16" id="KW-1185">Reference proteome</keyword>
<evidence type="ECO:0000256" key="2">
    <source>
        <dbReference type="ARBA" id="ARBA00022448"/>
    </source>
</evidence>
<evidence type="ECO:0000313" key="16">
    <source>
        <dbReference type="Proteomes" id="UP000605259"/>
    </source>
</evidence>
<dbReference type="InterPro" id="IPR018113">
    <property type="entry name" value="PTrfase_EIIB_Cys"/>
</dbReference>
<evidence type="ECO:0000259" key="14">
    <source>
        <dbReference type="PROSITE" id="PS51103"/>
    </source>
</evidence>
<feature type="domain" description="PTS EIIB type-1" evidence="13">
    <location>
        <begin position="4"/>
        <end position="87"/>
    </location>
</feature>
<dbReference type="RefSeq" id="WP_188386811.1">
    <property type="nucleotide sequence ID" value="NZ_BMFK01000001.1"/>
</dbReference>
<proteinExistence type="predicted"/>
<dbReference type="PROSITE" id="PS51103">
    <property type="entry name" value="PTS_EIIC_TYPE_1"/>
    <property type="match status" value="1"/>
</dbReference>
<evidence type="ECO:0000256" key="12">
    <source>
        <dbReference type="SAM" id="Phobius"/>
    </source>
</evidence>
<dbReference type="GO" id="GO:0008982">
    <property type="term" value="F:protein-N(PI)-phosphohistidine-sugar phosphotransferase activity"/>
    <property type="evidence" value="ECO:0007669"/>
    <property type="project" value="InterPro"/>
</dbReference>
<feature type="transmembrane region" description="Helical" evidence="12">
    <location>
        <begin position="201"/>
        <end position="221"/>
    </location>
</feature>
<dbReference type="InterPro" id="IPR013013">
    <property type="entry name" value="PTS_EIIC_1"/>
</dbReference>
<evidence type="ECO:0000256" key="7">
    <source>
        <dbReference type="ARBA" id="ARBA00022692"/>
    </source>
</evidence>
<dbReference type="Proteomes" id="UP000605259">
    <property type="component" value="Unassembled WGS sequence"/>
</dbReference>
<sequence>MNPRQSAQEAIHLLGGKENVASFTYCATRIRITVTKPISQEAREELAQIDGIDYCVSINNQVELIAPVHVQALHEEMSSLLEQKKKKATIVERAFRTIAEIFTPIIPLFAGAGILKGLLVLFSNMNWLDSASGTYNILSAGANAVFYFLPIFLAFSSAKTFGVNPFMAAVIGASLIDPHIFKLLGNESSTVTDFLGIPVVLMTYSSTVIPAILAIWFYSYVERVLKKGIKANLQLVFVPLLSLLIVVPFTLMTFGPLGVYIGEWLAMAIDWMMNANGMISGAIVAGIWSVLVVFGIQWAVNPMMINNISTVGFDRIVPLTAAANFGMAGAALGVFLRTKNKKTKSLAGSSIVSVLLAGVTEPIVYGLAIPLKRPFIGAIIGSACGGAIMGAFKVQAIAFVFGSLTTIPAFIASTFTYYLIGLAVSFVVAAIATYSLGFDDSLIGDEKK</sequence>
<gene>
    <name evidence="15" type="primary">bglPA</name>
    <name evidence="15" type="ORF">GCM10007140_04380</name>
</gene>
<keyword evidence="6" id="KW-0598">Phosphotransferase system</keyword>
<dbReference type="AlphaFoldDB" id="A0A917EMI1"/>
<dbReference type="InterPro" id="IPR003352">
    <property type="entry name" value="PTS_EIIC"/>
</dbReference>
<dbReference type="Pfam" id="PF00367">
    <property type="entry name" value="PTS_EIIB"/>
    <property type="match status" value="1"/>
</dbReference>
<keyword evidence="9 12" id="KW-1133">Transmembrane helix</keyword>
<keyword evidence="3" id="KW-1003">Cell membrane</keyword>
<feature type="transmembrane region" description="Helical" evidence="12">
    <location>
        <begin position="415"/>
        <end position="438"/>
    </location>
</feature>
<evidence type="ECO:0000256" key="8">
    <source>
        <dbReference type="ARBA" id="ARBA00022777"/>
    </source>
</evidence>
<protein>
    <submittedName>
        <fullName evidence="15">PTS sucrose transporter subunit IIBC</fullName>
    </submittedName>
</protein>
<evidence type="ECO:0000256" key="5">
    <source>
        <dbReference type="ARBA" id="ARBA00022679"/>
    </source>
</evidence>
<dbReference type="SUPFAM" id="SSF55604">
    <property type="entry name" value="Glucose permease domain IIB"/>
    <property type="match status" value="1"/>
</dbReference>
<dbReference type="GO" id="GO:0009401">
    <property type="term" value="P:phosphoenolpyruvate-dependent sugar phosphotransferase system"/>
    <property type="evidence" value="ECO:0007669"/>
    <property type="project" value="UniProtKB-KW"/>
</dbReference>
<dbReference type="InterPro" id="IPR001996">
    <property type="entry name" value="PTS_IIB_1"/>
</dbReference>
<evidence type="ECO:0000256" key="9">
    <source>
        <dbReference type="ARBA" id="ARBA00022989"/>
    </source>
</evidence>
<dbReference type="EMBL" id="BMFK01000001">
    <property type="protein sequence ID" value="GGE57172.1"/>
    <property type="molecule type" value="Genomic_DNA"/>
</dbReference>
<feature type="transmembrane region" description="Helical" evidence="12">
    <location>
        <begin position="348"/>
        <end position="368"/>
    </location>
</feature>
<reference evidence="15" key="2">
    <citation type="submission" date="2020-09" db="EMBL/GenBank/DDBJ databases">
        <authorList>
            <person name="Sun Q."/>
            <person name="Zhou Y."/>
        </authorList>
    </citation>
    <scope>NUCLEOTIDE SEQUENCE</scope>
    <source>
        <strain evidence="15">CGMCC 1.12698</strain>
    </source>
</reference>
<feature type="transmembrane region" description="Helical" evidence="12">
    <location>
        <begin position="375"/>
        <end position="403"/>
    </location>
</feature>
<dbReference type="GO" id="GO:0005886">
    <property type="term" value="C:plasma membrane"/>
    <property type="evidence" value="ECO:0007669"/>
    <property type="project" value="UniProtKB-SubCell"/>
</dbReference>
<reference evidence="15" key="1">
    <citation type="journal article" date="2014" name="Int. J. Syst. Evol. Microbiol.">
        <title>Complete genome sequence of Corynebacterium casei LMG S-19264T (=DSM 44701T), isolated from a smear-ripened cheese.</title>
        <authorList>
            <consortium name="US DOE Joint Genome Institute (JGI-PGF)"/>
            <person name="Walter F."/>
            <person name="Albersmeier A."/>
            <person name="Kalinowski J."/>
            <person name="Ruckert C."/>
        </authorList>
    </citation>
    <scope>NUCLEOTIDE SEQUENCE</scope>
    <source>
        <strain evidence="15">CGMCC 1.12698</strain>
    </source>
</reference>
<dbReference type="InterPro" id="IPR036878">
    <property type="entry name" value="Glu_permease_IIB"/>
</dbReference>
<evidence type="ECO:0000313" key="15">
    <source>
        <dbReference type="EMBL" id="GGE57172.1"/>
    </source>
</evidence>
<dbReference type="PROSITE" id="PS51098">
    <property type="entry name" value="PTS_EIIB_TYPE_1"/>
    <property type="match status" value="1"/>
</dbReference>
<feature type="transmembrane region" description="Helical" evidence="12">
    <location>
        <begin position="162"/>
        <end position="181"/>
    </location>
</feature>
<name>A0A917EMI1_9BACI</name>
<keyword evidence="5" id="KW-0808">Transferase</keyword>